<protein>
    <submittedName>
        <fullName evidence="1">Uncharacterized protein</fullName>
    </submittedName>
</protein>
<name>A0A2V4EBJ8_9GAMM</name>
<accession>A0A2V4EBJ8</accession>
<proteinExistence type="predicted"/>
<dbReference type="AlphaFoldDB" id="A0A2V4EBJ8"/>
<evidence type="ECO:0000313" key="1">
    <source>
        <dbReference type="EMBL" id="PXY91813.1"/>
    </source>
</evidence>
<comment type="caution">
    <text evidence="1">The sequence shown here is derived from an EMBL/GenBank/DDBJ whole genome shotgun (WGS) entry which is preliminary data.</text>
</comment>
<dbReference type="Proteomes" id="UP000247673">
    <property type="component" value="Unassembled WGS sequence"/>
</dbReference>
<keyword evidence="2" id="KW-1185">Reference proteome</keyword>
<organism evidence="1 2">
    <name type="scientific">Gilliamella apis</name>
    <dbReference type="NCBI Taxonomy" id="1970738"/>
    <lineage>
        <taxon>Bacteria</taxon>
        <taxon>Pseudomonadati</taxon>
        <taxon>Pseudomonadota</taxon>
        <taxon>Gammaproteobacteria</taxon>
        <taxon>Orbales</taxon>
        <taxon>Orbaceae</taxon>
        <taxon>Gilliamella</taxon>
    </lineage>
</organism>
<evidence type="ECO:0000313" key="2">
    <source>
        <dbReference type="Proteomes" id="UP000247673"/>
    </source>
</evidence>
<sequence length="60" mass="7108">MAIYRHAFSIEKQYAKDYLLSIGAIPTQEEKKFLCILKLQAWDKITKQYQKVPFILYPGK</sequence>
<gene>
    <name evidence="1" type="ORF">DKK78_05730</name>
</gene>
<dbReference type="EMBL" id="QGLO01000004">
    <property type="protein sequence ID" value="PXY91813.1"/>
    <property type="molecule type" value="Genomic_DNA"/>
</dbReference>
<reference evidence="1 2" key="1">
    <citation type="submission" date="2018-05" db="EMBL/GenBank/DDBJ databases">
        <title>Reference genomes for bee gut microbiota database.</title>
        <authorList>
            <person name="Ellegaard K.M."/>
        </authorList>
    </citation>
    <scope>NUCLEOTIDE SEQUENCE [LARGE SCALE GENOMIC DNA]</scope>
    <source>
        <strain evidence="1 2">ESL0172</strain>
    </source>
</reference>